<gene>
    <name evidence="1" type="ORF">ASZ90_004386</name>
</gene>
<dbReference type="EMBL" id="LNQE01000600">
    <property type="protein sequence ID" value="KUG25790.1"/>
    <property type="molecule type" value="Genomic_DNA"/>
</dbReference>
<proteinExistence type="predicted"/>
<organism evidence="1">
    <name type="scientific">hydrocarbon metagenome</name>
    <dbReference type="NCBI Taxonomy" id="938273"/>
    <lineage>
        <taxon>unclassified sequences</taxon>
        <taxon>metagenomes</taxon>
        <taxon>ecological metagenomes</taxon>
    </lineage>
</organism>
<accession>A0A0W8FYL8</accession>
<reference evidence="1" key="1">
    <citation type="journal article" date="2015" name="Proc. Natl. Acad. Sci. U.S.A.">
        <title>Networks of energetic and metabolic interactions define dynamics in microbial communities.</title>
        <authorList>
            <person name="Embree M."/>
            <person name="Liu J.K."/>
            <person name="Al-Bassam M.M."/>
            <person name="Zengler K."/>
        </authorList>
    </citation>
    <scope>NUCLEOTIDE SEQUENCE</scope>
</reference>
<name>A0A0W8FYL8_9ZZZZ</name>
<protein>
    <submittedName>
        <fullName evidence="1">Uncharacterized protein</fullName>
    </submittedName>
</protein>
<sequence length="40" mass="4856">MSNIKNAITDFIELSPRMNYLLLKFSFYMIFRLIKEQKVV</sequence>
<comment type="caution">
    <text evidence="1">The sequence shown here is derived from an EMBL/GenBank/DDBJ whole genome shotgun (WGS) entry which is preliminary data.</text>
</comment>
<evidence type="ECO:0000313" key="1">
    <source>
        <dbReference type="EMBL" id="KUG25790.1"/>
    </source>
</evidence>
<dbReference type="AlphaFoldDB" id="A0A0W8FYL8"/>